<dbReference type="AlphaFoldDB" id="A0A0F9GI89"/>
<comment type="caution">
    <text evidence="1">The sequence shown here is derived from an EMBL/GenBank/DDBJ whole genome shotgun (WGS) entry which is preliminary data.</text>
</comment>
<dbReference type="EMBL" id="LAZR01026301">
    <property type="protein sequence ID" value="KKL69170.1"/>
    <property type="molecule type" value="Genomic_DNA"/>
</dbReference>
<organism evidence="1">
    <name type="scientific">marine sediment metagenome</name>
    <dbReference type="NCBI Taxonomy" id="412755"/>
    <lineage>
        <taxon>unclassified sequences</taxon>
        <taxon>metagenomes</taxon>
        <taxon>ecological metagenomes</taxon>
    </lineage>
</organism>
<accession>A0A0F9GI89</accession>
<evidence type="ECO:0000313" key="1">
    <source>
        <dbReference type="EMBL" id="KKL69170.1"/>
    </source>
</evidence>
<proteinExistence type="predicted"/>
<reference evidence="1" key="1">
    <citation type="journal article" date="2015" name="Nature">
        <title>Complex archaea that bridge the gap between prokaryotes and eukaryotes.</title>
        <authorList>
            <person name="Spang A."/>
            <person name="Saw J.H."/>
            <person name="Jorgensen S.L."/>
            <person name="Zaremba-Niedzwiedzka K."/>
            <person name="Martijn J."/>
            <person name="Lind A.E."/>
            <person name="van Eijk R."/>
            <person name="Schleper C."/>
            <person name="Guy L."/>
            <person name="Ettema T.J."/>
        </authorList>
    </citation>
    <scope>NUCLEOTIDE SEQUENCE</scope>
</reference>
<sequence>MDMGKFNLGIDEIMQTVEGTIEVRVKGLWLWRIRAWLACHITAWAARLIGFRLKILLEGPKDEGI</sequence>
<name>A0A0F9GI89_9ZZZZ</name>
<protein>
    <submittedName>
        <fullName evidence="1">Uncharacterized protein</fullName>
    </submittedName>
</protein>
<gene>
    <name evidence="1" type="ORF">LCGC14_2117670</name>
</gene>